<evidence type="ECO:0000313" key="9">
    <source>
        <dbReference type="Proteomes" id="UP001301769"/>
    </source>
</evidence>
<dbReference type="GO" id="GO:0016705">
    <property type="term" value="F:oxidoreductase activity, acting on paired donors, with incorporation or reduction of molecular oxygen"/>
    <property type="evidence" value="ECO:0007669"/>
    <property type="project" value="InterPro"/>
</dbReference>
<organism evidence="8 9">
    <name type="scientific">Rhypophila decipiens</name>
    <dbReference type="NCBI Taxonomy" id="261697"/>
    <lineage>
        <taxon>Eukaryota</taxon>
        <taxon>Fungi</taxon>
        <taxon>Dikarya</taxon>
        <taxon>Ascomycota</taxon>
        <taxon>Pezizomycotina</taxon>
        <taxon>Sordariomycetes</taxon>
        <taxon>Sordariomycetidae</taxon>
        <taxon>Sordariales</taxon>
        <taxon>Naviculisporaceae</taxon>
        <taxon>Rhypophila</taxon>
    </lineage>
</organism>
<dbReference type="Pfam" id="PF00067">
    <property type="entry name" value="p450"/>
    <property type="match status" value="1"/>
</dbReference>
<reference evidence="8" key="1">
    <citation type="journal article" date="2023" name="Mol. Phylogenet. Evol.">
        <title>Genome-scale phylogeny and comparative genomics of the fungal order Sordariales.</title>
        <authorList>
            <person name="Hensen N."/>
            <person name="Bonometti L."/>
            <person name="Westerberg I."/>
            <person name="Brannstrom I.O."/>
            <person name="Guillou S."/>
            <person name="Cros-Aarteil S."/>
            <person name="Calhoun S."/>
            <person name="Haridas S."/>
            <person name="Kuo A."/>
            <person name="Mondo S."/>
            <person name="Pangilinan J."/>
            <person name="Riley R."/>
            <person name="LaButti K."/>
            <person name="Andreopoulos B."/>
            <person name="Lipzen A."/>
            <person name="Chen C."/>
            <person name="Yan M."/>
            <person name="Daum C."/>
            <person name="Ng V."/>
            <person name="Clum A."/>
            <person name="Steindorff A."/>
            <person name="Ohm R.A."/>
            <person name="Martin F."/>
            <person name="Silar P."/>
            <person name="Natvig D.O."/>
            <person name="Lalanne C."/>
            <person name="Gautier V."/>
            <person name="Ament-Velasquez S.L."/>
            <person name="Kruys A."/>
            <person name="Hutchinson M.I."/>
            <person name="Powell A.J."/>
            <person name="Barry K."/>
            <person name="Miller A.N."/>
            <person name="Grigoriev I.V."/>
            <person name="Debuchy R."/>
            <person name="Gladieux P."/>
            <person name="Hiltunen Thoren M."/>
            <person name="Johannesson H."/>
        </authorList>
    </citation>
    <scope>NUCLEOTIDE SEQUENCE</scope>
    <source>
        <strain evidence="8">PSN293</strain>
    </source>
</reference>
<feature type="transmembrane region" description="Helical" evidence="7">
    <location>
        <begin position="12"/>
        <end position="35"/>
    </location>
</feature>
<keyword evidence="4 6" id="KW-0479">Metal-binding</keyword>
<evidence type="ECO:0000256" key="5">
    <source>
        <dbReference type="ARBA" id="ARBA00023004"/>
    </source>
</evidence>
<evidence type="ECO:0000256" key="6">
    <source>
        <dbReference type="PIRSR" id="PIRSR602401-1"/>
    </source>
</evidence>
<dbReference type="GO" id="GO:0005506">
    <property type="term" value="F:iron ion binding"/>
    <property type="evidence" value="ECO:0007669"/>
    <property type="project" value="InterPro"/>
</dbReference>
<sequence length="487" mass="55805">MGSFDVITFSWAWLWIAAIAALFYWVAQAIYLLYFHPAAKIPGPKLAAVSYAPYCYQWIRGRYPWHQEKLLHQYGDVVRVGPNEVVFFTPQAAMDIYGPAVKNQELFTKTDLMDFGAGDLGFIWENDPAKRKAVAKKTLPAFSSNATRDKEPVVHQYTDLFVDKLKELGSRPEGLLMNDWTLWLGIDMAADLAYSREFHHVRDGKTSDFVETIRSTSLAGTLFQLAKKMPLIGILAPLFVPLRVLRTIPAVLRNNVIESMTKKELVRIEQVAFQMFVAGFDPIQIMFYAVLFLLLKYPETRVRLTNELRERFNKYEDITADALIQLPYLNALIHEALRLHLTGASGFPRVSPGAVVDGVYVPKGVVVQLSTFTAMRHPRYFTDPLEFRPQRWLPPDHPLYEKRYADDNLKAFSPFGLGPRQCSGREIAWSQTRLFLGKLLWTFDLEGVKGHDKSIDKDFTVHVMWNRPELWVRFLPVGEEPSLEKGK</sequence>
<evidence type="ECO:0000256" key="4">
    <source>
        <dbReference type="ARBA" id="ARBA00022723"/>
    </source>
</evidence>
<feature type="binding site" description="axial binding residue" evidence="6">
    <location>
        <position position="422"/>
    </location>
    <ligand>
        <name>heme</name>
        <dbReference type="ChEBI" id="CHEBI:30413"/>
    </ligand>
    <ligandPart>
        <name>Fe</name>
        <dbReference type="ChEBI" id="CHEBI:18248"/>
    </ligandPart>
</feature>
<keyword evidence="7" id="KW-1133">Transmembrane helix</keyword>
<comment type="caution">
    <text evidence="8">The sequence shown here is derived from an EMBL/GenBank/DDBJ whole genome shotgun (WGS) entry which is preliminary data.</text>
</comment>
<dbReference type="AlphaFoldDB" id="A0AAN7B0U6"/>
<dbReference type="PRINTS" id="PR00463">
    <property type="entry name" value="EP450I"/>
</dbReference>
<keyword evidence="9" id="KW-1185">Reference proteome</keyword>
<gene>
    <name evidence="8" type="ORF">QBC37DRAFT_457653</name>
</gene>
<dbReference type="InterPro" id="IPR001128">
    <property type="entry name" value="Cyt_P450"/>
</dbReference>
<dbReference type="Proteomes" id="UP001301769">
    <property type="component" value="Unassembled WGS sequence"/>
</dbReference>
<dbReference type="PANTHER" id="PTHR24305">
    <property type="entry name" value="CYTOCHROME P450"/>
    <property type="match status" value="1"/>
</dbReference>
<accession>A0AAN7B0U6</accession>
<evidence type="ECO:0000256" key="2">
    <source>
        <dbReference type="ARBA" id="ARBA00010617"/>
    </source>
</evidence>
<dbReference type="InterPro" id="IPR036396">
    <property type="entry name" value="Cyt_P450_sf"/>
</dbReference>
<dbReference type="InterPro" id="IPR002401">
    <property type="entry name" value="Cyt_P450_E_grp-I"/>
</dbReference>
<proteinExistence type="inferred from homology"/>
<protein>
    <submittedName>
        <fullName evidence="8">Cytochrome P450</fullName>
    </submittedName>
</protein>
<dbReference type="Gene3D" id="1.10.630.10">
    <property type="entry name" value="Cytochrome P450"/>
    <property type="match status" value="1"/>
</dbReference>
<reference evidence="8" key="2">
    <citation type="submission" date="2023-05" db="EMBL/GenBank/DDBJ databases">
        <authorList>
            <consortium name="Lawrence Berkeley National Laboratory"/>
            <person name="Steindorff A."/>
            <person name="Hensen N."/>
            <person name="Bonometti L."/>
            <person name="Westerberg I."/>
            <person name="Brannstrom I.O."/>
            <person name="Guillou S."/>
            <person name="Cros-Aarteil S."/>
            <person name="Calhoun S."/>
            <person name="Haridas S."/>
            <person name="Kuo A."/>
            <person name="Mondo S."/>
            <person name="Pangilinan J."/>
            <person name="Riley R."/>
            <person name="Labutti K."/>
            <person name="Andreopoulos B."/>
            <person name="Lipzen A."/>
            <person name="Chen C."/>
            <person name="Yanf M."/>
            <person name="Daum C."/>
            <person name="Ng V."/>
            <person name="Clum A."/>
            <person name="Ohm R."/>
            <person name="Martin F."/>
            <person name="Silar P."/>
            <person name="Natvig D."/>
            <person name="Lalanne C."/>
            <person name="Gautier V."/>
            <person name="Ament-Velasquez S.L."/>
            <person name="Kruys A."/>
            <person name="Hutchinson M.I."/>
            <person name="Powell A.J."/>
            <person name="Barry K."/>
            <person name="Miller A.N."/>
            <person name="Grigoriev I.V."/>
            <person name="Debuchy R."/>
            <person name="Gladieux P."/>
            <person name="Thoren M.H."/>
            <person name="Johannesson H."/>
        </authorList>
    </citation>
    <scope>NUCLEOTIDE SEQUENCE</scope>
    <source>
        <strain evidence="8">PSN293</strain>
    </source>
</reference>
<keyword evidence="7" id="KW-0812">Transmembrane</keyword>
<dbReference type="PANTHER" id="PTHR24305:SF210">
    <property type="entry name" value="CYTOCHROME P450 MONOOXYGENASE ASQL-RELATED"/>
    <property type="match status" value="1"/>
</dbReference>
<evidence type="ECO:0000313" key="8">
    <source>
        <dbReference type="EMBL" id="KAK4206768.1"/>
    </source>
</evidence>
<evidence type="ECO:0000256" key="7">
    <source>
        <dbReference type="SAM" id="Phobius"/>
    </source>
</evidence>
<comment type="similarity">
    <text evidence="2">Belongs to the cytochrome P450 family.</text>
</comment>
<dbReference type="GO" id="GO:0020037">
    <property type="term" value="F:heme binding"/>
    <property type="evidence" value="ECO:0007669"/>
    <property type="project" value="InterPro"/>
</dbReference>
<evidence type="ECO:0000256" key="3">
    <source>
        <dbReference type="ARBA" id="ARBA00022617"/>
    </source>
</evidence>
<dbReference type="InterPro" id="IPR050121">
    <property type="entry name" value="Cytochrome_P450_monoxygenase"/>
</dbReference>
<name>A0AAN7B0U6_9PEZI</name>
<dbReference type="EMBL" id="MU858354">
    <property type="protein sequence ID" value="KAK4206768.1"/>
    <property type="molecule type" value="Genomic_DNA"/>
</dbReference>
<dbReference type="GO" id="GO:0004497">
    <property type="term" value="F:monooxygenase activity"/>
    <property type="evidence" value="ECO:0007669"/>
    <property type="project" value="InterPro"/>
</dbReference>
<comment type="cofactor">
    <cofactor evidence="1 6">
        <name>heme</name>
        <dbReference type="ChEBI" id="CHEBI:30413"/>
    </cofactor>
</comment>
<keyword evidence="7" id="KW-0472">Membrane</keyword>
<keyword evidence="3 6" id="KW-0349">Heme</keyword>
<keyword evidence="5 6" id="KW-0408">Iron</keyword>
<evidence type="ECO:0000256" key="1">
    <source>
        <dbReference type="ARBA" id="ARBA00001971"/>
    </source>
</evidence>
<dbReference type="SUPFAM" id="SSF48264">
    <property type="entry name" value="Cytochrome P450"/>
    <property type="match status" value="1"/>
</dbReference>